<dbReference type="InterPro" id="IPR014977">
    <property type="entry name" value="WRC_dom"/>
</dbReference>
<feature type="compositionally biased region" description="Basic and acidic residues" evidence="2">
    <location>
        <begin position="370"/>
        <end position="381"/>
    </location>
</feature>
<gene>
    <name evidence="4" type="ORF">R1sor_011641</name>
</gene>
<sequence>MRIRKNRTSSRMVPEFCLAHDSAFAKLGGLRALDPADSGEFPQLESSARIGKSSLDAGKVHQDVITTQDSLENVCTSVRIREFVLAHGENATGRFKNANQQSTSENPSESPSRNQQAYGSDSDGGRATDSSDKTSSRQRSHGKPPRPAPVTRNKVNSGSSSKATAKRRKSDQEDPAESEITCDSPQKLKTMSVTGNGSGVAAGRRKRHRSKMEPDSSNMPQKGSSAKSKSEGYAEDDACEPAEAADMEVSSSGTTERKLKVQEANRDTGGRDKSAASSSFPPGWSYRGLAQIAEHDKPPQGKQCGRTDGRSWRCPLKVQEGSTLCEHHLSKFRLKKLRKESKRQQLSNRRRQQQQPPPPPQKLEEEEQQEKEQQEQEREPHGPNSTSDHEENEIGINSQIPATTEHDAPTRSRRKKRTVKLSVL</sequence>
<proteinExistence type="predicted"/>
<protein>
    <recommendedName>
        <fullName evidence="3">WRC domain-containing protein</fullName>
    </recommendedName>
</protein>
<keyword evidence="5" id="KW-1185">Reference proteome</keyword>
<dbReference type="PROSITE" id="PS51667">
    <property type="entry name" value="WRC"/>
    <property type="match status" value="1"/>
</dbReference>
<feature type="compositionally biased region" description="Polar residues" evidence="2">
    <location>
        <begin position="215"/>
        <end position="227"/>
    </location>
</feature>
<feature type="compositionally biased region" description="Basic and acidic residues" evidence="2">
    <location>
        <begin position="255"/>
        <end position="274"/>
    </location>
</feature>
<dbReference type="AlphaFoldDB" id="A0ABD3I5B8"/>
<evidence type="ECO:0000313" key="5">
    <source>
        <dbReference type="Proteomes" id="UP001633002"/>
    </source>
</evidence>
<comment type="caution">
    <text evidence="4">The sequence shown here is derived from an EMBL/GenBank/DDBJ whole genome shotgun (WGS) entry which is preliminary data.</text>
</comment>
<dbReference type="EMBL" id="JBJQOH010000002">
    <property type="protein sequence ID" value="KAL3697565.1"/>
    <property type="molecule type" value="Genomic_DNA"/>
</dbReference>
<keyword evidence="1" id="KW-0539">Nucleus</keyword>
<name>A0ABD3I5B8_9MARC</name>
<evidence type="ECO:0000313" key="4">
    <source>
        <dbReference type="EMBL" id="KAL3697565.1"/>
    </source>
</evidence>
<dbReference type="Proteomes" id="UP001633002">
    <property type="component" value="Unassembled WGS sequence"/>
</dbReference>
<dbReference type="Pfam" id="PF08879">
    <property type="entry name" value="WRC"/>
    <property type="match status" value="1"/>
</dbReference>
<feature type="compositionally biased region" description="Polar residues" evidence="2">
    <location>
        <begin position="97"/>
        <end position="119"/>
    </location>
</feature>
<evidence type="ECO:0000259" key="3">
    <source>
        <dbReference type="PROSITE" id="PS51667"/>
    </source>
</evidence>
<feature type="compositionally biased region" description="Basic residues" evidence="2">
    <location>
        <begin position="411"/>
        <end position="424"/>
    </location>
</feature>
<feature type="compositionally biased region" description="Basic residues" evidence="2">
    <location>
        <begin position="330"/>
        <end position="341"/>
    </location>
</feature>
<feature type="domain" description="WRC" evidence="3">
    <location>
        <begin position="298"/>
        <end position="343"/>
    </location>
</feature>
<feature type="region of interest" description="Disordered" evidence="2">
    <location>
        <begin position="92"/>
        <end position="312"/>
    </location>
</feature>
<feature type="compositionally biased region" description="Basic and acidic residues" evidence="2">
    <location>
        <begin position="123"/>
        <end position="135"/>
    </location>
</feature>
<feature type="region of interest" description="Disordered" evidence="2">
    <location>
        <begin position="325"/>
        <end position="424"/>
    </location>
</feature>
<reference evidence="4 5" key="1">
    <citation type="submission" date="2024-09" db="EMBL/GenBank/DDBJ databases">
        <title>Chromosome-scale assembly of Riccia sorocarpa.</title>
        <authorList>
            <person name="Paukszto L."/>
        </authorList>
    </citation>
    <scope>NUCLEOTIDE SEQUENCE [LARGE SCALE GENOMIC DNA]</scope>
    <source>
        <strain evidence="4">LP-2024</strain>
        <tissue evidence="4">Aerial parts of the thallus</tissue>
    </source>
</reference>
<evidence type="ECO:0000256" key="1">
    <source>
        <dbReference type="ARBA" id="ARBA00023242"/>
    </source>
</evidence>
<feature type="compositionally biased region" description="Basic and acidic residues" evidence="2">
    <location>
        <begin position="293"/>
        <end position="311"/>
    </location>
</feature>
<feature type="compositionally biased region" description="Polar residues" evidence="2">
    <location>
        <begin position="181"/>
        <end position="195"/>
    </location>
</feature>
<accession>A0ABD3I5B8</accession>
<organism evidence="4 5">
    <name type="scientific">Riccia sorocarpa</name>
    <dbReference type="NCBI Taxonomy" id="122646"/>
    <lineage>
        <taxon>Eukaryota</taxon>
        <taxon>Viridiplantae</taxon>
        <taxon>Streptophyta</taxon>
        <taxon>Embryophyta</taxon>
        <taxon>Marchantiophyta</taxon>
        <taxon>Marchantiopsida</taxon>
        <taxon>Marchantiidae</taxon>
        <taxon>Marchantiales</taxon>
        <taxon>Ricciaceae</taxon>
        <taxon>Riccia</taxon>
    </lineage>
</organism>
<evidence type="ECO:0000256" key="2">
    <source>
        <dbReference type="SAM" id="MobiDB-lite"/>
    </source>
</evidence>
<feature type="compositionally biased region" description="Acidic residues" evidence="2">
    <location>
        <begin position="233"/>
        <end position="246"/>
    </location>
</feature>